<dbReference type="PANTHER" id="PTHR28165:SF1">
    <property type="entry name" value="NON-CLASSICAL EXPORT PROTEIN 2-RELATED"/>
    <property type="match status" value="1"/>
</dbReference>
<dbReference type="AlphaFoldDB" id="A0AAD5Q5P7"/>
<evidence type="ECO:0000313" key="2">
    <source>
        <dbReference type="EMBL" id="KAJ0391845.1"/>
    </source>
</evidence>
<dbReference type="InterPro" id="IPR052649">
    <property type="entry name" value="NCE102-like"/>
</dbReference>
<gene>
    <name evidence="2" type="ORF">P43SY_006042</name>
</gene>
<proteinExistence type="predicted"/>
<feature type="transmembrane region" description="Helical" evidence="1">
    <location>
        <begin position="12"/>
        <end position="35"/>
    </location>
</feature>
<keyword evidence="1" id="KW-0812">Transmembrane</keyword>
<name>A0AAD5Q5P7_PYTIN</name>
<dbReference type="PANTHER" id="PTHR28165">
    <property type="entry name" value="NON-CLASSICAL EXPORT PROTEIN 2-RELATED"/>
    <property type="match status" value="1"/>
</dbReference>
<protein>
    <recommendedName>
        <fullName evidence="4">MARVEL domain-containing protein</fullName>
    </recommendedName>
</protein>
<organism evidence="2 3">
    <name type="scientific">Pythium insidiosum</name>
    <name type="common">Pythiosis disease agent</name>
    <dbReference type="NCBI Taxonomy" id="114742"/>
    <lineage>
        <taxon>Eukaryota</taxon>
        <taxon>Sar</taxon>
        <taxon>Stramenopiles</taxon>
        <taxon>Oomycota</taxon>
        <taxon>Peronosporomycetes</taxon>
        <taxon>Pythiales</taxon>
        <taxon>Pythiaceae</taxon>
        <taxon>Pythium</taxon>
    </lineage>
</organism>
<dbReference type="Proteomes" id="UP001209570">
    <property type="component" value="Unassembled WGS sequence"/>
</dbReference>
<reference evidence="2" key="1">
    <citation type="submission" date="2021-12" db="EMBL/GenBank/DDBJ databases">
        <title>Prjna785345.</title>
        <authorList>
            <person name="Rujirawat T."/>
            <person name="Krajaejun T."/>
        </authorList>
    </citation>
    <scope>NUCLEOTIDE SEQUENCE</scope>
    <source>
        <strain evidence="2">Pi057C3</strain>
    </source>
</reference>
<evidence type="ECO:0000313" key="3">
    <source>
        <dbReference type="Proteomes" id="UP001209570"/>
    </source>
</evidence>
<dbReference type="EMBL" id="JAKCXM010000814">
    <property type="protein sequence ID" value="KAJ0391845.1"/>
    <property type="molecule type" value="Genomic_DNA"/>
</dbReference>
<evidence type="ECO:0000256" key="1">
    <source>
        <dbReference type="SAM" id="Phobius"/>
    </source>
</evidence>
<sequence length="144" mass="15705">MLGSSPVTYTQLMTFLGMLYALWLLLMVEILGLFARPLWAFELVMDFLMSVLLLVAAIVLLVSDYVMHCSVYGVMLRCGSLKTAVVFTFLAMAAFVLSTLLNFFGGRSREADNGNQTTNAHGMGYAAEHSPTAHGSPKTPSDMP</sequence>
<feature type="transmembrane region" description="Helical" evidence="1">
    <location>
        <begin position="86"/>
        <end position="104"/>
    </location>
</feature>
<comment type="caution">
    <text evidence="2">The sequence shown here is derived from an EMBL/GenBank/DDBJ whole genome shotgun (WGS) entry which is preliminary data.</text>
</comment>
<keyword evidence="1" id="KW-0472">Membrane</keyword>
<evidence type="ECO:0008006" key="4">
    <source>
        <dbReference type="Google" id="ProtNLM"/>
    </source>
</evidence>
<feature type="transmembrane region" description="Helical" evidence="1">
    <location>
        <begin position="47"/>
        <end position="66"/>
    </location>
</feature>
<accession>A0AAD5Q5P7</accession>
<keyword evidence="1" id="KW-1133">Transmembrane helix</keyword>
<keyword evidence="3" id="KW-1185">Reference proteome</keyword>